<proteinExistence type="predicted"/>
<dbReference type="SUPFAM" id="SSF52047">
    <property type="entry name" value="RNI-like"/>
    <property type="match status" value="1"/>
</dbReference>
<accession>A0A2N9J0T4</accession>
<dbReference type="InterPro" id="IPR032675">
    <property type="entry name" value="LRR_dom_sf"/>
</dbReference>
<dbReference type="PANTHER" id="PTHR38926">
    <property type="entry name" value="F-BOX DOMAIN CONTAINING PROTEIN, EXPRESSED"/>
    <property type="match status" value="1"/>
</dbReference>
<feature type="domain" description="F-box" evidence="1">
    <location>
        <begin position="29"/>
        <end position="70"/>
    </location>
</feature>
<dbReference type="AlphaFoldDB" id="A0A2N9J0T4"/>
<dbReference type="SUPFAM" id="SSF81383">
    <property type="entry name" value="F-box domain"/>
    <property type="match status" value="1"/>
</dbReference>
<dbReference type="Gene3D" id="3.80.10.10">
    <property type="entry name" value="Ribonuclease Inhibitor"/>
    <property type="match status" value="1"/>
</dbReference>
<name>A0A2N9J0T4_FAGSY</name>
<dbReference type="InterPro" id="IPR036047">
    <property type="entry name" value="F-box-like_dom_sf"/>
</dbReference>
<dbReference type="SMART" id="SM00256">
    <property type="entry name" value="FBOX"/>
    <property type="match status" value="1"/>
</dbReference>
<evidence type="ECO:0000313" key="2">
    <source>
        <dbReference type="EMBL" id="SPD30408.1"/>
    </source>
</evidence>
<reference evidence="2" key="1">
    <citation type="submission" date="2018-02" db="EMBL/GenBank/DDBJ databases">
        <authorList>
            <person name="Cohen D.B."/>
            <person name="Kent A.D."/>
        </authorList>
    </citation>
    <scope>NUCLEOTIDE SEQUENCE</scope>
</reference>
<evidence type="ECO:0000259" key="1">
    <source>
        <dbReference type="SMART" id="SM00256"/>
    </source>
</evidence>
<sequence length="279" mass="32594">MAKQRKRKRTLRNRRRWEEMMGNRRWEDLNKDCLVEVLSRVGIESLLMNISLVCKSWYQASLDPNCWKDLNFHDLSSSPILRPPYNSPFYDNFNIFNHDHDLANAFIKFVVDRSQRSATNLVLAGFFTQQALEYVSQECPDLKWLQVPGEFIFGEQGKQLSNLIGRWGNLELLSIEICYYLDKILTPISSHCHKFLLLCCHDIRISDEDAMAIVKLEHTIKYMRISSCHLSRDNLVMILKRCRGLEILVVSHCHGFDVNDEILKLASHIKTFDYKGSHA</sequence>
<dbReference type="EMBL" id="OIVN01006315">
    <property type="protein sequence ID" value="SPD30408.1"/>
    <property type="molecule type" value="Genomic_DNA"/>
</dbReference>
<gene>
    <name evidence="2" type="ORF">FSB_LOCUS58290</name>
</gene>
<dbReference type="PANTHER" id="PTHR38926:SF5">
    <property type="entry name" value="F-BOX AND LEUCINE-RICH REPEAT PROTEIN 6"/>
    <property type="match status" value="1"/>
</dbReference>
<protein>
    <recommendedName>
        <fullName evidence="1">F-box domain-containing protein</fullName>
    </recommendedName>
</protein>
<dbReference type="Pfam" id="PF00646">
    <property type="entry name" value="F-box"/>
    <property type="match status" value="1"/>
</dbReference>
<dbReference type="InterPro" id="IPR001810">
    <property type="entry name" value="F-box_dom"/>
</dbReference>
<dbReference type="Gene3D" id="1.20.1280.50">
    <property type="match status" value="1"/>
</dbReference>
<organism evidence="2">
    <name type="scientific">Fagus sylvatica</name>
    <name type="common">Beechnut</name>
    <dbReference type="NCBI Taxonomy" id="28930"/>
    <lineage>
        <taxon>Eukaryota</taxon>
        <taxon>Viridiplantae</taxon>
        <taxon>Streptophyta</taxon>
        <taxon>Embryophyta</taxon>
        <taxon>Tracheophyta</taxon>
        <taxon>Spermatophyta</taxon>
        <taxon>Magnoliopsida</taxon>
        <taxon>eudicotyledons</taxon>
        <taxon>Gunneridae</taxon>
        <taxon>Pentapetalae</taxon>
        <taxon>rosids</taxon>
        <taxon>fabids</taxon>
        <taxon>Fagales</taxon>
        <taxon>Fagaceae</taxon>
        <taxon>Fagus</taxon>
    </lineage>
</organism>